<dbReference type="RefSeq" id="WP_203626570.1">
    <property type="nucleotide sequence ID" value="NZ_BOLQ01000006.1"/>
</dbReference>
<proteinExistence type="predicted"/>
<keyword evidence="3" id="KW-1185">Reference proteome</keyword>
<protein>
    <submittedName>
        <fullName evidence="2">Uncharacterized protein</fullName>
    </submittedName>
</protein>
<comment type="caution">
    <text evidence="2">The sequence shown here is derived from an EMBL/GenBank/DDBJ whole genome shotgun (WGS) entry which is preliminary data.</text>
</comment>
<keyword evidence="1" id="KW-0812">Transmembrane</keyword>
<organism evidence="2 3">
    <name type="scientific">Lacticaseibacillus mingshuiensis</name>
    <dbReference type="NCBI Taxonomy" id="2799574"/>
    <lineage>
        <taxon>Bacteria</taxon>
        <taxon>Bacillati</taxon>
        <taxon>Bacillota</taxon>
        <taxon>Bacilli</taxon>
        <taxon>Lactobacillales</taxon>
        <taxon>Lactobacillaceae</taxon>
        <taxon>Lacticaseibacillus</taxon>
    </lineage>
</organism>
<evidence type="ECO:0000313" key="2">
    <source>
        <dbReference type="EMBL" id="MFD1430248.1"/>
    </source>
</evidence>
<reference evidence="3" key="1">
    <citation type="journal article" date="2019" name="Int. J. Syst. Evol. Microbiol.">
        <title>The Global Catalogue of Microorganisms (GCM) 10K type strain sequencing project: providing services to taxonomists for standard genome sequencing and annotation.</title>
        <authorList>
            <consortium name="The Broad Institute Genomics Platform"/>
            <consortium name="The Broad Institute Genome Sequencing Center for Infectious Disease"/>
            <person name="Wu L."/>
            <person name="Ma J."/>
        </authorList>
    </citation>
    <scope>NUCLEOTIDE SEQUENCE [LARGE SCALE GENOMIC DNA]</scope>
    <source>
        <strain evidence="3">CCM 8980</strain>
    </source>
</reference>
<feature type="transmembrane region" description="Helical" evidence="1">
    <location>
        <begin position="35"/>
        <end position="55"/>
    </location>
</feature>
<gene>
    <name evidence="2" type="ORF">ACFQ4P_08315</name>
</gene>
<evidence type="ECO:0000256" key="1">
    <source>
        <dbReference type="SAM" id="Phobius"/>
    </source>
</evidence>
<evidence type="ECO:0000313" key="3">
    <source>
        <dbReference type="Proteomes" id="UP001597196"/>
    </source>
</evidence>
<keyword evidence="1" id="KW-1133">Transmembrane helix</keyword>
<dbReference type="Proteomes" id="UP001597196">
    <property type="component" value="Unassembled WGS sequence"/>
</dbReference>
<sequence length="175" mass="19759">MESKEKKDARRVKETLKTLTWPKKIGYLWYSYKGWVIAIVAVLAMAISIGVSVSGRSETVLSVRLMGDEDYSEVATQLKKDYEKELKVGSRQIVDVSAVNLNQYQDQDALTAQVAGNQIDLVWVLKSSESKRTKFFKNTGMTREPNIKMPGKYGKLFVAYQPAKVPHPKTLAKIK</sequence>
<keyword evidence="1" id="KW-0472">Membrane</keyword>
<dbReference type="EMBL" id="JBHTOC010000011">
    <property type="protein sequence ID" value="MFD1430248.1"/>
    <property type="molecule type" value="Genomic_DNA"/>
</dbReference>
<name>A0ABW4CKE5_9LACO</name>
<accession>A0ABW4CKE5</accession>